<reference evidence="3 4" key="1">
    <citation type="submission" date="2018-08" db="EMBL/GenBank/DDBJ databases">
        <title>Aphanomyces genome sequencing and annotation.</title>
        <authorList>
            <person name="Minardi D."/>
            <person name="Oidtmann B."/>
            <person name="Van Der Giezen M."/>
            <person name="Studholme D.J."/>
        </authorList>
    </citation>
    <scope>NUCLEOTIDE SEQUENCE [LARGE SCALE GENOMIC DNA]</scope>
    <source>
        <strain evidence="3 4">Sv</strain>
    </source>
</reference>
<dbReference type="EMBL" id="QUTG01004322">
    <property type="protein sequence ID" value="RHY88543.1"/>
    <property type="molecule type" value="Genomic_DNA"/>
</dbReference>
<evidence type="ECO:0000313" key="3">
    <source>
        <dbReference type="EMBL" id="RHY88543.1"/>
    </source>
</evidence>
<feature type="domain" description="SAM" evidence="2">
    <location>
        <begin position="240"/>
        <end position="307"/>
    </location>
</feature>
<dbReference type="InterPro" id="IPR000157">
    <property type="entry name" value="TIR_dom"/>
</dbReference>
<evidence type="ECO:0000313" key="4">
    <source>
        <dbReference type="Proteomes" id="UP000285712"/>
    </source>
</evidence>
<dbReference type="SMART" id="SM00454">
    <property type="entry name" value="SAM"/>
    <property type="match status" value="1"/>
</dbReference>
<protein>
    <recommendedName>
        <fullName evidence="2">SAM domain-containing protein</fullName>
    </recommendedName>
</protein>
<accession>A0A3R6WFI5</accession>
<dbReference type="Proteomes" id="UP000285712">
    <property type="component" value="Unassembled WGS sequence"/>
</dbReference>
<dbReference type="PANTHER" id="PTHR46270:SF2">
    <property type="entry name" value="TIR DOMAIN-CONTAINING PROTEIN"/>
    <property type="match status" value="1"/>
</dbReference>
<organism evidence="3 4">
    <name type="scientific">Aphanomyces astaci</name>
    <name type="common">Crayfish plague agent</name>
    <dbReference type="NCBI Taxonomy" id="112090"/>
    <lineage>
        <taxon>Eukaryota</taxon>
        <taxon>Sar</taxon>
        <taxon>Stramenopiles</taxon>
        <taxon>Oomycota</taxon>
        <taxon>Saprolegniomycetes</taxon>
        <taxon>Saprolegniales</taxon>
        <taxon>Verrucalvaceae</taxon>
        <taxon>Aphanomyces</taxon>
    </lineage>
</organism>
<proteinExistence type="predicted"/>
<dbReference type="InterPro" id="IPR013761">
    <property type="entry name" value="SAM/pointed_sf"/>
</dbReference>
<dbReference type="Gene3D" id="3.40.50.10140">
    <property type="entry name" value="Toll/interleukin-1 receptor homology (TIR) domain"/>
    <property type="match status" value="1"/>
</dbReference>
<dbReference type="VEuPathDB" id="FungiDB:H257_16496"/>
<dbReference type="SUPFAM" id="SSF52200">
    <property type="entry name" value="Toll/Interleukin receptor TIR domain"/>
    <property type="match status" value="1"/>
</dbReference>
<dbReference type="InterPro" id="IPR013320">
    <property type="entry name" value="ConA-like_dom_sf"/>
</dbReference>
<evidence type="ECO:0000259" key="2">
    <source>
        <dbReference type="SMART" id="SM00454"/>
    </source>
</evidence>
<dbReference type="InterPro" id="IPR001660">
    <property type="entry name" value="SAM"/>
</dbReference>
<dbReference type="AlphaFoldDB" id="A0A3R6WFI5"/>
<gene>
    <name evidence="3" type="ORF">DYB35_009583</name>
</gene>
<sequence>MGAGASVDVVTKEQCQSLYGDLFNDAEWAKQAVDGVVTRDKLTTVFAALTDAFLTHDWGTDGTTHKNVSVVNTLLKARGITTWFDEEKMEGNVKKQMIHGIDNARAIVVFVTQRYIDKVGGNNAEDNCQLEFNYAARRKTASKMIPVLIDPSPALKKTANWTGEVGFVLGGHLYLDLSSAFGNDALLASRIDELVTKIVSVAGTPLSQRFQSAQHDAVPPPTGGPSTPRTASATISTVPLASLTQHQVGTLLNNLTCSKYSAVFVENEITGEVLCGVESADEVKELGVTLAPKARLLFDKLSEFKASGVPSHLLKATEPSPPALVSTPPHKSFEELKAAILPSNWVQLYKYPLESNGANILSAHKLTWPTPACSVSVLGGLVTTGDYADMMKDNWEFYRLEALASRLDKHEFLLTFKIKVARGDSTPLCAGYNPWFAVDITADLCLIIQCNREAQGFVVQLNGNPWLMPIDTWLDVAVLMDVPHSVIQVVINTDRMDTIPLPPAFTFTTRDMPTEGNEFYLLRRDTMTKLFSGHLRKIELYSTLPLTRPQPVIEGSDPTSHVRHLSQLAEWTNGLNCLCNYVDMKVNVVDSVDGTNVVVESAQRPVRIDLTILVFVGTAMLLPQGSFIHPELGTYFDGDYYGEAYNQSAMTRAGGNFGLHLNNYDFVFATRVATVGPCYVMNMGSSHRYFVVQITIQRNLAVLLNCHSVSHDVKEKGVILTLEHKAWHDIAVKMQGKAIHVAVDGRAMDTIALTDDFEFTAGPGEDTKLLLVNFSCGGCFYGYMASIALWSSDCPVEADDNNTVLHL</sequence>
<name>A0A3R6WFI5_APHAT</name>
<dbReference type="InterPro" id="IPR035897">
    <property type="entry name" value="Toll_tir_struct_dom_sf"/>
</dbReference>
<evidence type="ECO:0000256" key="1">
    <source>
        <dbReference type="SAM" id="MobiDB-lite"/>
    </source>
</evidence>
<feature type="region of interest" description="Disordered" evidence="1">
    <location>
        <begin position="210"/>
        <end position="232"/>
    </location>
</feature>
<dbReference type="SUPFAM" id="SSF47769">
    <property type="entry name" value="SAM/Pointed domain"/>
    <property type="match status" value="1"/>
</dbReference>
<dbReference type="Pfam" id="PF13676">
    <property type="entry name" value="TIR_2"/>
    <property type="match status" value="1"/>
</dbReference>
<dbReference type="GO" id="GO:0007165">
    <property type="term" value="P:signal transduction"/>
    <property type="evidence" value="ECO:0007669"/>
    <property type="project" value="InterPro"/>
</dbReference>
<dbReference type="PANTHER" id="PTHR46270">
    <property type="entry name" value="ARMADILLO-TYPE FOLD-RELATED"/>
    <property type="match status" value="1"/>
</dbReference>
<dbReference type="SUPFAM" id="SSF49899">
    <property type="entry name" value="Concanavalin A-like lectins/glucanases"/>
    <property type="match status" value="1"/>
</dbReference>
<dbReference type="Gene3D" id="1.10.150.50">
    <property type="entry name" value="Transcription Factor, Ets-1"/>
    <property type="match status" value="1"/>
</dbReference>
<comment type="caution">
    <text evidence="3">The sequence shown here is derived from an EMBL/GenBank/DDBJ whole genome shotgun (WGS) entry which is preliminary data.</text>
</comment>